<organism evidence="2 3">
    <name type="scientific">Rhypophila decipiens</name>
    <dbReference type="NCBI Taxonomy" id="261697"/>
    <lineage>
        <taxon>Eukaryota</taxon>
        <taxon>Fungi</taxon>
        <taxon>Dikarya</taxon>
        <taxon>Ascomycota</taxon>
        <taxon>Pezizomycotina</taxon>
        <taxon>Sordariomycetes</taxon>
        <taxon>Sordariomycetidae</taxon>
        <taxon>Sordariales</taxon>
        <taxon>Naviculisporaceae</taxon>
        <taxon>Rhypophila</taxon>
    </lineage>
</organism>
<reference evidence="2" key="1">
    <citation type="journal article" date="2023" name="Mol. Phylogenet. Evol.">
        <title>Genome-scale phylogeny and comparative genomics of the fungal order Sordariales.</title>
        <authorList>
            <person name="Hensen N."/>
            <person name="Bonometti L."/>
            <person name="Westerberg I."/>
            <person name="Brannstrom I.O."/>
            <person name="Guillou S."/>
            <person name="Cros-Aarteil S."/>
            <person name="Calhoun S."/>
            <person name="Haridas S."/>
            <person name="Kuo A."/>
            <person name="Mondo S."/>
            <person name="Pangilinan J."/>
            <person name="Riley R."/>
            <person name="LaButti K."/>
            <person name="Andreopoulos B."/>
            <person name="Lipzen A."/>
            <person name="Chen C."/>
            <person name="Yan M."/>
            <person name="Daum C."/>
            <person name="Ng V."/>
            <person name="Clum A."/>
            <person name="Steindorff A."/>
            <person name="Ohm R.A."/>
            <person name="Martin F."/>
            <person name="Silar P."/>
            <person name="Natvig D.O."/>
            <person name="Lalanne C."/>
            <person name="Gautier V."/>
            <person name="Ament-Velasquez S.L."/>
            <person name="Kruys A."/>
            <person name="Hutchinson M.I."/>
            <person name="Powell A.J."/>
            <person name="Barry K."/>
            <person name="Miller A.N."/>
            <person name="Grigoriev I.V."/>
            <person name="Debuchy R."/>
            <person name="Gladieux P."/>
            <person name="Hiltunen Thoren M."/>
            <person name="Johannesson H."/>
        </authorList>
    </citation>
    <scope>NUCLEOTIDE SEQUENCE</scope>
    <source>
        <strain evidence="2">PSN293</strain>
    </source>
</reference>
<gene>
    <name evidence="2" type="ORF">QBC37DRAFT_193336</name>
</gene>
<dbReference type="Proteomes" id="UP001301769">
    <property type="component" value="Unassembled WGS sequence"/>
</dbReference>
<dbReference type="EMBL" id="MU858127">
    <property type="protein sequence ID" value="KAK4212451.1"/>
    <property type="molecule type" value="Genomic_DNA"/>
</dbReference>
<keyword evidence="3" id="KW-1185">Reference proteome</keyword>
<feature type="chain" id="PRO_5043036417" description="Secreted protein" evidence="1">
    <location>
        <begin position="26"/>
        <end position="85"/>
    </location>
</feature>
<accession>A0AAN7B4G8</accession>
<evidence type="ECO:0000313" key="3">
    <source>
        <dbReference type="Proteomes" id="UP001301769"/>
    </source>
</evidence>
<evidence type="ECO:0000313" key="2">
    <source>
        <dbReference type="EMBL" id="KAK4212451.1"/>
    </source>
</evidence>
<dbReference type="AlphaFoldDB" id="A0AAN7B4G8"/>
<keyword evidence="1" id="KW-0732">Signal</keyword>
<evidence type="ECO:0008006" key="4">
    <source>
        <dbReference type="Google" id="ProtNLM"/>
    </source>
</evidence>
<sequence>MAVGRQLSCCISIVVLSTTSTTRWARNERQVQNISAVARQTASHHQQVSSCFLLRIAPRKPRSTVKKKWFSVSLSSVSSLVQGPC</sequence>
<reference evidence="2" key="2">
    <citation type="submission" date="2023-05" db="EMBL/GenBank/DDBJ databases">
        <authorList>
            <consortium name="Lawrence Berkeley National Laboratory"/>
            <person name="Steindorff A."/>
            <person name="Hensen N."/>
            <person name="Bonometti L."/>
            <person name="Westerberg I."/>
            <person name="Brannstrom I.O."/>
            <person name="Guillou S."/>
            <person name="Cros-Aarteil S."/>
            <person name="Calhoun S."/>
            <person name="Haridas S."/>
            <person name="Kuo A."/>
            <person name="Mondo S."/>
            <person name="Pangilinan J."/>
            <person name="Riley R."/>
            <person name="Labutti K."/>
            <person name="Andreopoulos B."/>
            <person name="Lipzen A."/>
            <person name="Chen C."/>
            <person name="Yanf M."/>
            <person name="Daum C."/>
            <person name="Ng V."/>
            <person name="Clum A."/>
            <person name="Ohm R."/>
            <person name="Martin F."/>
            <person name="Silar P."/>
            <person name="Natvig D."/>
            <person name="Lalanne C."/>
            <person name="Gautier V."/>
            <person name="Ament-Velasquez S.L."/>
            <person name="Kruys A."/>
            <person name="Hutchinson M.I."/>
            <person name="Powell A.J."/>
            <person name="Barry K."/>
            <person name="Miller A.N."/>
            <person name="Grigoriev I.V."/>
            <person name="Debuchy R."/>
            <person name="Gladieux P."/>
            <person name="Thoren M.H."/>
            <person name="Johannesson H."/>
        </authorList>
    </citation>
    <scope>NUCLEOTIDE SEQUENCE</scope>
    <source>
        <strain evidence="2">PSN293</strain>
    </source>
</reference>
<evidence type="ECO:0000256" key="1">
    <source>
        <dbReference type="SAM" id="SignalP"/>
    </source>
</evidence>
<feature type="signal peptide" evidence="1">
    <location>
        <begin position="1"/>
        <end position="25"/>
    </location>
</feature>
<proteinExistence type="predicted"/>
<comment type="caution">
    <text evidence="2">The sequence shown here is derived from an EMBL/GenBank/DDBJ whole genome shotgun (WGS) entry which is preliminary data.</text>
</comment>
<name>A0AAN7B4G8_9PEZI</name>
<protein>
    <recommendedName>
        <fullName evidence="4">Secreted protein</fullName>
    </recommendedName>
</protein>